<comment type="caution">
    <text evidence="1">The sequence shown here is derived from an EMBL/GenBank/DDBJ whole genome shotgun (WGS) entry which is preliminary data.</text>
</comment>
<evidence type="ECO:0000313" key="2">
    <source>
        <dbReference type="Proteomes" id="UP001054945"/>
    </source>
</evidence>
<organism evidence="1 2">
    <name type="scientific">Caerostris extrusa</name>
    <name type="common">Bark spider</name>
    <name type="synonym">Caerostris bankana</name>
    <dbReference type="NCBI Taxonomy" id="172846"/>
    <lineage>
        <taxon>Eukaryota</taxon>
        <taxon>Metazoa</taxon>
        <taxon>Ecdysozoa</taxon>
        <taxon>Arthropoda</taxon>
        <taxon>Chelicerata</taxon>
        <taxon>Arachnida</taxon>
        <taxon>Araneae</taxon>
        <taxon>Araneomorphae</taxon>
        <taxon>Entelegynae</taxon>
        <taxon>Araneoidea</taxon>
        <taxon>Araneidae</taxon>
        <taxon>Caerostris</taxon>
    </lineage>
</organism>
<keyword evidence="2" id="KW-1185">Reference proteome</keyword>
<reference evidence="1 2" key="1">
    <citation type="submission" date="2021-06" db="EMBL/GenBank/DDBJ databases">
        <title>Caerostris extrusa draft genome.</title>
        <authorList>
            <person name="Kono N."/>
            <person name="Arakawa K."/>
        </authorList>
    </citation>
    <scope>NUCLEOTIDE SEQUENCE [LARGE SCALE GENOMIC DNA]</scope>
</reference>
<dbReference type="AlphaFoldDB" id="A0AAV4XBS5"/>
<gene>
    <name evidence="1" type="ORF">CEXT_134851</name>
</gene>
<dbReference type="Proteomes" id="UP001054945">
    <property type="component" value="Unassembled WGS sequence"/>
</dbReference>
<name>A0AAV4XBS5_CAEEX</name>
<evidence type="ECO:0000313" key="1">
    <source>
        <dbReference type="EMBL" id="GIY91883.1"/>
    </source>
</evidence>
<protein>
    <submittedName>
        <fullName evidence="1">Uncharacterized protein</fullName>
    </submittedName>
</protein>
<dbReference type="EMBL" id="BPLR01000063">
    <property type="protein sequence ID" value="GIY91883.1"/>
    <property type="molecule type" value="Genomic_DNA"/>
</dbReference>
<sequence length="142" mass="15665">MGASISIPCSQNGQSPLYDTLKRCVLRLVYLLIKMGASISIPCSQNGQSYLYDTLKRCIRQCSQNVPCSQNGQSPLYDTLKRCIRLGVLASKMGASISIPCSQNGQSPLYDTLKDVFACILAYKNGCFNFNPLFSKWSISFV</sequence>
<accession>A0AAV4XBS5</accession>
<proteinExistence type="predicted"/>